<keyword evidence="3" id="KW-1185">Reference proteome</keyword>
<dbReference type="OrthoDB" id="5552562at2759"/>
<organism evidence="2 3">
    <name type="scientific">Puccinia sorghi</name>
    <dbReference type="NCBI Taxonomy" id="27349"/>
    <lineage>
        <taxon>Eukaryota</taxon>
        <taxon>Fungi</taxon>
        <taxon>Dikarya</taxon>
        <taxon>Basidiomycota</taxon>
        <taxon>Pucciniomycotina</taxon>
        <taxon>Pucciniomycetes</taxon>
        <taxon>Pucciniales</taxon>
        <taxon>Pucciniaceae</taxon>
        <taxon>Puccinia</taxon>
    </lineage>
</organism>
<evidence type="ECO:0000256" key="1">
    <source>
        <dbReference type="SAM" id="MobiDB-lite"/>
    </source>
</evidence>
<name>A0A0L6U9Q8_9BASI</name>
<reference evidence="2 3" key="1">
    <citation type="submission" date="2015-08" db="EMBL/GenBank/DDBJ databases">
        <title>Next Generation Sequencing and Analysis of the Genome of Puccinia sorghi L Schw, the Causal Agent of Maize Common Rust.</title>
        <authorList>
            <person name="Rochi L."/>
            <person name="Burguener G."/>
            <person name="Darino M."/>
            <person name="Turjanski A."/>
            <person name="Kreff E."/>
            <person name="Dieguez M.J."/>
            <person name="Sacco F."/>
        </authorList>
    </citation>
    <scope>NUCLEOTIDE SEQUENCE [LARGE SCALE GENOMIC DNA]</scope>
    <source>
        <strain evidence="2 3">RO10H11247</strain>
    </source>
</reference>
<protein>
    <recommendedName>
        <fullName evidence="4">DUF4939 domain-containing protein</fullName>
    </recommendedName>
</protein>
<dbReference type="EMBL" id="LAVV01013823">
    <property type="protein sequence ID" value="KNZ45288.1"/>
    <property type="molecule type" value="Genomic_DNA"/>
</dbReference>
<feature type="region of interest" description="Disordered" evidence="1">
    <location>
        <begin position="1"/>
        <end position="25"/>
    </location>
</feature>
<evidence type="ECO:0000313" key="2">
    <source>
        <dbReference type="EMBL" id="KNZ45288.1"/>
    </source>
</evidence>
<accession>A0A0L6U9Q8</accession>
<comment type="caution">
    <text evidence="2">The sequence shown here is derived from an EMBL/GenBank/DDBJ whole genome shotgun (WGS) entry which is preliminary data.</text>
</comment>
<proteinExistence type="predicted"/>
<sequence length="109" mass="11827">MAQFDLARNIRGNPPPCTPSSPANPLARLPERFDETCGPASQAFLQQTCLKTSLYCLAHPDQFPYDRSKIIFMLTNLSGDTTKWAQPLHQSCGAYIGKGVTAGFSSCCG</sequence>
<dbReference type="VEuPathDB" id="FungiDB:VP01_8297g1"/>
<evidence type="ECO:0008006" key="4">
    <source>
        <dbReference type="Google" id="ProtNLM"/>
    </source>
</evidence>
<dbReference type="Proteomes" id="UP000037035">
    <property type="component" value="Unassembled WGS sequence"/>
</dbReference>
<gene>
    <name evidence="2" type="ORF">VP01_8297g1</name>
</gene>
<dbReference type="AlphaFoldDB" id="A0A0L6U9Q8"/>
<evidence type="ECO:0000313" key="3">
    <source>
        <dbReference type="Proteomes" id="UP000037035"/>
    </source>
</evidence>